<dbReference type="InterPro" id="IPR002686">
    <property type="entry name" value="Transposase_17"/>
</dbReference>
<reference evidence="3 4" key="1">
    <citation type="submission" date="2020-06" db="EMBL/GenBank/DDBJ databases">
        <title>Draft genome of Uliginosibacterium sp. IMCC34675.</title>
        <authorList>
            <person name="Song J."/>
        </authorList>
    </citation>
    <scope>NUCLEOTIDE SEQUENCE [LARGE SCALE GENOMIC DNA]</scope>
    <source>
        <strain evidence="3 4">IMCC34675</strain>
    </source>
</reference>
<dbReference type="Gene3D" id="3.30.70.1290">
    <property type="entry name" value="Transposase IS200-like"/>
    <property type="match status" value="1"/>
</dbReference>
<name>A0ABX2IP05_9RHOO</name>
<feature type="domain" description="Transposase IS200-like" evidence="2">
    <location>
        <begin position="9"/>
        <end position="124"/>
    </location>
</feature>
<feature type="region of interest" description="Disordered" evidence="1">
    <location>
        <begin position="211"/>
        <end position="231"/>
    </location>
</feature>
<dbReference type="PANTHER" id="PTHR34322">
    <property type="entry name" value="TRANSPOSASE, Y1_TNP DOMAIN-CONTAINING"/>
    <property type="match status" value="1"/>
</dbReference>
<feature type="compositionally biased region" description="Basic residues" evidence="1">
    <location>
        <begin position="222"/>
        <end position="231"/>
    </location>
</feature>
<dbReference type="EMBL" id="JABCSC020000003">
    <property type="protein sequence ID" value="NSL55860.1"/>
    <property type="molecule type" value="Genomic_DNA"/>
</dbReference>
<comment type="caution">
    <text evidence="3">The sequence shown here is derived from an EMBL/GenBank/DDBJ whole genome shotgun (WGS) entry which is preliminary data.</text>
</comment>
<sequence length="231" mass="26437">MSRLPRLYISGMPQLVLQRGNNRAPVFLDETDFQQYRLHLREAAREAGVALHAYVLMPDHAHLLITPPDEGAAGNMMQRLGRRYVRWFNDRHLRSGTLWEGRYRSTVIEPMHWLLAASRYIELNPLRAGHAASAEHYPWSSCRHHLGLEPDPLITDHARYWALGNTPFERQAAYRALLESGTPLDELDAIRYAANRGWMLGELPLASGELSPNRRLTPLPKGRPRKKPLEG</sequence>
<proteinExistence type="predicted"/>
<dbReference type="Proteomes" id="UP000778523">
    <property type="component" value="Unassembled WGS sequence"/>
</dbReference>
<evidence type="ECO:0000313" key="4">
    <source>
        <dbReference type="Proteomes" id="UP000778523"/>
    </source>
</evidence>
<dbReference type="SUPFAM" id="SSF143422">
    <property type="entry name" value="Transposase IS200-like"/>
    <property type="match status" value="1"/>
</dbReference>
<evidence type="ECO:0000313" key="3">
    <source>
        <dbReference type="EMBL" id="NSL55860.1"/>
    </source>
</evidence>
<accession>A0ABX2IP05</accession>
<evidence type="ECO:0000259" key="2">
    <source>
        <dbReference type="SMART" id="SM01321"/>
    </source>
</evidence>
<evidence type="ECO:0000256" key="1">
    <source>
        <dbReference type="SAM" id="MobiDB-lite"/>
    </source>
</evidence>
<dbReference type="RefSeq" id="WP_170022240.1">
    <property type="nucleotide sequence ID" value="NZ_JABCSC020000003.1"/>
</dbReference>
<protein>
    <submittedName>
        <fullName evidence="3">Transposase</fullName>
    </submittedName>
</protein>
<dbReference type="SMART" id="SM01321">
    <property type="entry name" value="Y1_Tnp"/>
    <property type="match status" value="1"/>
</dbReference>
<gene>
    <name evidence="3" type="ORF">HJ583_012545</name>
</gene>
<dbReference type="PANTHER" id="PTHR34322:SF2">
    <property type="entry name" value="TRANSPOSASE IS200-LIKE DOMAIN-CONTAINING PROTEIN"/>
    <property type="match status" value="1"/>
</dbReference>
<dbReference type="InterPro" id="IPR036515">
    <property type="entry name" value="Transposase_17_sf"/>
</dbReference>
<keyword evidence="4" id="KW-1185">Reference proteome</keyword>
<organism evidence="3 4">
    <name type="scientific">Uliginosibacterium aquaticum</name>
    <dbReference type="NCBI Taxonomy" id="2731212"/>
    <lineage>
        <taxon>Bacteria</taxon>
        <taxon>Pseudomonadati</taxon>
        <taxon>Pseudomonadota</taxon>
        <taxon>Betaproteobacteria</taxon>
        <taxon>Rhodocyclales</taxon>
        <taxon>Zoogloeaceae</taxon>
        <taxon>Uliginosibacterium</taxon>
    </lineage>
</organism>
<dbReference type="Pfam" id="PF01797">
    <property type="entry name" value="Y1_Tnp"/>
    <property type="match status" value="1"/>
</dbReference>